<evidence type="ECO:0000313" key="1">
    <source>
        <dbReference type="EMBL" id="MBB5709295.1"/>
    </source>
</evidence>
<protein>
    <submittedName>
        <fullName evidence="1">Uncharacterized protein</fullName>
    </submittedName>
</protein>
<dbReference type="EMBL" id="JACIJF010000001">
    <property type="protein sequence ID" value="MBB5709295.1"/>
    <property type="molecule type" value="Genomic_DNA"/>
</dbReference>
<gene>
    <name evidence="1" type="ORF">FHT02_000501</name>
</gene>
<organism evidence="1 2">
    <name type="scientific">Sphingomonas xinjiangensis</name>
    <dbReference type="NCBI Taxonomy" id="643568"/>
    <lineage>
        <taxon>Bacteria</taxon>
        <taxon>Pseudomonadati</taxon>
        <taxon>Pseudomonadota</taxon>
        <taxon>Alphaproteobacteria</taxon>
        <taxon>Sphingomonadales</taxon>
        <taxon>Sphingomonadaceae</taxon>
        <taxon>Sphingomonas</taxon>
    </lineage>
</organism>
<accession>A0A840YAH1</accession>
<reference evidence="1 2" key="1">
    <citation type="submission" date="2020-08" db="EMBL/GenBank/DDBJ databases">
        <title>Genomic Encyclopedia of Type Strains, Phase IV (KMG-IV): sequencing the most valuable type-strain genomes for metagenomic binning, comparative biology and taxonomic classification.</title>
        <authorList>
            <person name="Goeker M."/>
        </authorList>
    </citation>
    <scope>NUCLEOTIDE SEQUENCE [LARGE SCALE GENOMIC DNA]</scope>
    <source>
        <strain evidence="1 2">DSM 26736</strain>
    </source>
</reference>
<sequence>MTYDFAHPWDSVTPLSCRAVSMDNRLFRIFAKPDDEWTAEDRAYVDAKERAAEGEGL</sequence>
<evidence type="ECO:0000313" key="2">
    <source>
        <dbReference type="Proteomes" id="UP000527143"/>
    </source>
</evidence>
<keyword evidence="2" id="KW-1185">Reference proteome</keyword>
<dbReference type="Proteomes" id="UP000527143">
    <property type="component" value="Unassembled WGS sequence"/>
</dbReference>
<comment type="caution">
    <text evidence="1">The sequence shown here is derived from an EMBL/GenBank/DDBJ whole genome shotgun (WGS) entry which is preliminary data.</text>
</comment>
<name>A0A840YAH1_9SPHN</name>
<dbReference type="AlphaFoldDB" id="A0A840YAH1"/>
<dbReference type="RefSeq" id="WP_184083872.1">
    <property type="nucleotide sequence ID" value="NZ_JACIJF010000001.1"/>
</dbReference>
<proteinExistence type="predicted"/>